<dbReference type="AlphaFoldDB" id="A0A2M6W0R3"/>
<sequence>TLERAVAVDPTHGRSYNHLGWIYDTKYRDYVQADAQFKRALEFAPEYPAVYLNYAIVLSALERYDDLEHLLIKAESVPGIAKDRVYNEQGLLKEDQGKYDEAIEKFKLCVAKAKSLQDIESYKENIERCKVKKATLA</sequence>
<dbReference type="Gene3D" id="1.25.40.10">
    <property type="entry name" value="Tetratricopeptide repeat domain"/>
    <property type="match status" value="1"/>
</dbReference>
<dbReference type="SUPFAM" id="SSF48452">
    <property type="entry name" value="TPR-like"/>
    <property type="match status" value="1"/>
</dbReference>
<dbReference type="EMBL" id="PFBZ01000156">
    <property type="protein sequence ID" value="PIT86358.1"/>
    <property type="molecule type" value="Genomic_DNA"/>
</dbReference>
<dbReference type="InterPro" id="IPR011990">
    <property type="entry name" value="TPR-like_helical_dom_sf"/>
</dbReference>
<evidence type="ECO:0000313" key="2">
    <source>
        <dbReference type="Proteomes" id="UP000229362"/>
    </source>
</evidence>
<gene>
    <name evidence="1" type="ORF">COU33_03605</name>
</gene>
<feature type="non-terminal residue" evidence="1">
    <location>
        <position position="1"/>
    </location>
</feature>
<organism evidence="1 2">
    <name type="scientific">Candidatus Magasanikbacteria bacterium CG10_big_fil_rev_8_21_14_0_10_43_6</name>
    <dbReference type="NCBI Taxonomy" id="1974650"/>
    <lineage>
        <taxon>Bacteria</taxon>
        <taxon>Candidatus Magasanikiibacteriota</taxon>
    </lineage>
</organism>
<dbReference type="Proteomes" id="UP000229362">
    <property type="component" value="Unassembled WGS sequence"/>
</dbReference>
<reference evidence="2" key="1">
    <citation type="submission" date="2017-09" db="EMBL/GenBank/DDBJ databases">
        <title>Depth-based differentiation of microbial function through sediment-hosted aquifers and enrichment of novel symbionts in the deep terrestrial subsurface.</title>
        <authorList>
            <person name="Probst A.J."/>
            <person name="Ladd B."/>
            <person name="Jarett J.K."/>
            <person name="Geller-Mcgrath D.E."/>
            <person name="Sieber C.M.K."/>
            <person name="Emerson J.B."/>
            <person name="Anantharaman K."/>
            <person name="Thomas B.C."/>
            <person name="Malmstrom R."/>
            <person name="Stieglmeier M."/>
            <person name="Klingl A."/>
            <person name="Woyke T."/>
            <person name="Ryan C.M."/>
            <person name="Banfield J.F."/>
        </authorList>
    </citation>
    <scope>NUCLEOTIDE SEQUENCE [LARGE SCALE GENOMIC DNA]</scope>
</reference>
<evidence type="ECO:0000313" key="1">
    <source>
        <dbReference type="EMBL" id="PIT86358.1"/>
    </source>
</evidence>
<proteinExistence type="predicted"/>
<dbReference type="SMART" id="SM00028">
    <property type="entry name" value="TPR"/>
    <property type="match status" value="2"/>
</dbReference>
<dbReference type="InterPro" id="IPR019734">
    <property type="entry name" value="TPR_rpt"/>
</dbReference>
<comment type="caution">
    <text evidence="1">The sequence shown here is derived from an EMBL/GenBank/DDBJ whole genome shotgun (WGS) entry which is preliminary data.</text>
</comment>
<protein>
    <submittedName>
        <fullName evidence="1">Uncharacterized protein</fullName>
    </submittedName>
</protein>
<accession>A0A2M6W0R3</accession>
<dbReference type="Pfam" id="PF13181">
    <property type="entry name" value="TPR_8"/>
    <property type="match status" value="1"/>
</dbReference>
<name>A0A2M6W0R3_9BACT</name>